<organism evidence="4 5">
    <name type="scientific">Clathrospora elynae</name>
    <dbReference type="NCBI Taxonomy" id="706981"/>
    <lineage>
        <taxon>Eukaryota</taxon>
        <taxon>Fungi</taxon>
        <taxon>Dikarya</taxon>
        <taxon>Ascomycota</taxon>
        <taxon>Pezizomycotina</taxon>
        <taxon>Dothideomycetes</taxon>
        <taxon>Pleosporomycetidae</taxon>
        <taxon>Pleosporales</taxon>
        <taxon>Diademaceae</taxon>
        <taxon>Clathrospora</taxon>
    </lineage>
</organism>
<dbReference type="Proteomes" id="UP000800038">
    <property type="component" value="Unassembled WGS sequence"/>
</dbReference>
<evidence type="ECO:0008006" key="6">
    <source>
        <dbReference type="Google" id="ProtNLM"/>
    </source>
</evidence>
<dbReference type="AlphaFoldDB" id="A0A6A5SRP4"/>
<evidence type="ECO:0000256" key="1">
    <source>
        <dbReference type="ARBA" id="ARBA00022737"/>
    </source>
</evidence>
<dbReference type="OrthoDB" id="3783197at2759"/>
<gene>
    <name evidence="4" type="ORF">EJ02DRAFT_492792</name>
</gene>
<evidence type="ECO:0000256" key="3">
    <source>
        <dbReference type="PROSITE-ProRule" id="PRU00023"/>
    </source>
</evidence>
<dbReference type="Pfam" id="PF00023">
    <property type="entry name" value="Ank"/>
    <property type="match status" value="1"/>
</dbReference>
<dbReference type="SMART" id="SM00248">
    <property type="entry name" value="ANK"/>
    <property type="match status" value="2"/>
</dbReference>
<reference evidence="4" key="1">
    <citation type="journal article" date="2020" name="Stud. Mycol.">
        <title>101 Dothideomycetes genomes: a test case for predicting lifestyles and emergence of pathogens.</title>
        <authorList>
            <person name="Haridas S."/>
            <person name="Albert R."/>
            <person name="Binder M."/>
            <person name="Bloem J."/>
            <person name="Labutti K."/>
            <person name="Salamov A."/>
            <person name="Andreopoulos B."/>
            <person name="Baker S."/>
            <person name="Barry K."/>
            <person name="Bills G."/>
            <person name="Bluhm B."/>
            <person name="Cannon C."/>
            <person name="Castanera R."/>
            <person name="Culley D."/>
            <person name="Daum C."/>
            <person name="Ezra D."/>
            <person name="Gonzalez J."/>
            <person name="Henrissat B."/>
            <person name="Kuo A."/>
            <person name="Liang C."/>
            <person name="Lipzen A."/>
            <person name="Lutzoni F."/>
            <person name="Magnuson J."/>
            <person name="Mondo S."/>
            <person name="Nolan M."/>
            <person name="Ohm R."/>
            <person name="Pangilinan J."/>
            <person name="Park H.-J."/>
            <person name="Ramirez L."/>
            <person name="Alfaro M."/>
            <person name="Sun H."/>
            <person name="Tritt A."/>
            <person name="Yoshinaga Y."/>
            <person name="Zwiers L.-H."/>
            <person name="Turgeon B."/>
            <person name="Goodwin S."/>
            <person name="Spatafora J."/>
            <person name="Crous P."/>
            <person name="Grigoriev I."/>
        </authorList>
    </citation>
    <scope>NUCLEOTIDE SEQUENCE</scope>
    <source>
        <strain evidence="4">CBS 161.51</strain>
    </source>
</reference>
<dbReference type="InterPro" id="IPR002110">
    <property type="entry name" value="Ankyrin_rpt"/>
</dbReference>
<feature type="repeat" description="ANK" evidence="3">
    <location>
        <begin position="358"/>
        <end position="390"/>
    </location>
</feature>
<keyword evidence="5" id="KW-1185">Reference proteome</keyword>
<dbReference type="Gene3D" id="1.25.40.20">
    <property type="entry name" value="Ankyrin repeat-containing domain"/>
    <property type="match status" value="1"/>
</dbReference>
<dbReference type="SUPFAM" id="SSF48403">
    <property type="entry name" value="Ankyrin repeat"/>
    <property type="match status" value="1"/>
</dbReference>
<keyword evidence="2 3" id="KW-0040">ANK repeat</keyword>
<protein>
    <recommendedName>
        <fullName evidence="6">Ankyrin</fullName>
    </recommendedName>
</protein>
<dbReference type="PROSITE" id="PS50088">
    <property type="entry name" value="ANK_REPEAT"/>
    <property type="match status" value="2"/>
</dbReference>
<feature type="repeat" description="ANK" evidence="3">
    <location>
        <begin position="273"/>
        <end position="305"/>
    </location>
</feature>
<accession>A0A6A5SRP4</accession>
<keyword evidence="1" id="KW-0677">Repeat</keyword>
<evidence type="ECO:0000256" key="2">
    <source>
        <dbReference type="ARBA" id="ARBA00023043"/>
    </source>
</evidence>
<dbReference type="EMBL" id="ML976050">
    <property type="protein sequence ID" value="KAF1941276.1"/>
    <property type="molecule type" value="Genomic_DNA"/>
</dbReference>
<evidence type="ECO:0000313" key="4">
    <source>
        <dbReference type="EMBL" id="KAF1941276.1"/>
    </source>
</evidence>
<evidence type="ECO:0000313" key="5">
    <source>
        <dbReference type="Proteomes" id="UP000800038"/>
    </source>
</evidence>
<dbReference type="PANTHER" id="PTHR24180">
    <property type="entry name" value="CYCLIN-DEPENDENT KINASE INHIBITOR 2C-RELATED"/>
    <property type="match status" value="1"/>
</dbReference>
<sequence length="405" mass="43778">MALKLWGPDCIIHGYSLRLVESRNDKSVYEAMLESTSRSGIELFLTADYAPQFQLFSAALIGLEVPFPHDPFVLPAGAPLHWAVATSSHCVISALVGAGANSQLRNGSDPYIYDERIRLLYAVGGPDAEGCTFVEPGCLGLSALDVVALHRDLFVLGILSAQNESLDANDADEEGFTVLHRLATNQIFRTSRGIRYSPRSFRDINDTDVLQSMVAAVTSLHSIDAGYAGSGSRPDRSTAETVEPASILKTGPKLLLYSTPRTEQILSSPDSYDKNSALLAAAKGRLLGVFDLLLSQGAHIDERDDTPRTATPGVSVFAFFASTRDDADCSMLGLFTRHVFGSSDEEEREQVLKGVSNSGSTPLHEFASCAMPQCVEAILSHGALVNALERKTRVVKQEEGVMRRV</sequence>
<dbReference type="PANTHER" id="PTHR24180:SF45">
    <property type="entry name" value="POLY [ADP-RIBOSE] POLYMERASE TANKYRASE"/>
    <property type="match status" value="1"/>
</dbReference>
<name>A0A6A5SRP4_9PLEO</name>
<dbReference type="InterPro" id="IPR036770">
    <property type="entry name" value="Ankyrin_rpt-contain_sf"/>
</dbReference>
<dbReference type="InterPro" id="IPR051637">
    <property type="entry name" value="Ank_repeat_dom-contain_49"/>
</dbReference>
<proteinExistence type="predicted"/>